<dbReference type="InterPro" id="IPR037233">
    <property type="entry name" value="CcmK-like_sf"/>
</dbReference>
<dbReference type="SUPFAM" id="SSF143414">
    <property type="entry name" value="CcmK-like"/>
    <property type="match status" value="1"/>
</dbReference>
<dbReference type="STRING" id="112903.SAMN04490178_12940"/>
<keyword evidence="5" id="KW-1185">Reference proteome</keyword>
<dbReference type="Pfam" id="PF00936">
    <property type="entry name" value="BMC"/>
    <property type="match status" value="1"/>
</dbReference>
<dbReference type="SMART" id="SM00877">
    <property type="entry name" value="BMC"/>
    <property type="match status" value="1"/>
</dbReference>
<accession>A0A1H8XTA0</accession>
<dbReference type="Gene3D" id="3.30.70.1710">
    <property type="match status" value="1"/>
</dbReference>
<reference evidence="4 5" key="1">
    <citation type="submission" date="2016-10" db="EMBL/GenBank/DDBJ databases">
        <authorList>
            <person name="de Groot N.N."/>
        </authorList>
    </citation>
    <scope>NUCLEOTIDE SEQUENCE [LARGE SCALE GENOMIC DNA]</scope>
    <source>
        <strain evidence="4 5">DSM 13305</strain>
    </source>
</reference>
<evidence type="ECO:0000256" key="1">
    <source>
        <dbReference type="ARBA" id="ARBA00024322"/>
    </source>
</evidence>
<evidence type="ECO:0000313" key="5">
    <source>
        <dbReference type="Proteomes" id="UP000198847"/>
    </source>
</evidence>
<evidence type="ECO:0000313" key="4">
    <source>
        <dbReference type="EMBL" id="SEP43049.1"/>
    </source>
</evidence>
<protein>
    <submittedName>
        <fullName evidence="4">BMC domain-containing protein</fullName>
    </submittedName>
</protein>
<dbReference type="GO" id="GO:0031469">
    <property type="term" value="C:bacterial microcompartment"/>
    <property type="evidence" value="ECO:0007669"/>
    <property type="project" value="UniProtKB-SubCell"/>
</dbReference>
<sequence length="98" mass="10526">MLNCELIHNPSPGSLQILKRKIHDRELAAYLETHRVEAVGLIQGQLAKILVAADIAEKVANVMVTEIAGSCPQHITMIAVFGSTSAVKVAIEAVQKRG</sequence>
<feature type="domain" description="Bacterial microcompartment" evidence="3">
    <location>
        <begin position="37"/>
        <end position="97"/>
    </location>
</feature>
<dbReference type="InterPro" id="IPR000249">
    <property type="entry name" value="BMC_dom"/>
</dbReference>
<comment type="subcellular location">
    <subcellularLocation>
        <location evidence="1">Bacterial microcompartment</location>
    </subcellularLocation>
</comment>
<dbReference type="Proteomes" id="UP000198847">
    <property type="component" value="Unassembled WGS sequence"/>
</dbReference>
<dbReference type="RefSeq" id="WP_091750999.1">
    <property type="nucleotide sequence ID" value="NZ_FODY01000029.1"/>
</dbReference>
<organism evidence="4 5">
    <name type="scientific">Propionispora vibrioides</name>
    <dbReference type="NCBI Taxonomy" id="112903"/>
    <lineage>
        <taxon>Bacteria</taxon>
        <taxon>Bacillati</taxon>
        <taxon>Bacillota</taxon>
        <taxon>Negativicutes</taxon>
        <taxon>Selenomonadales</taxon>
        <taxon>Sporomusaceae</taxon>
        <taxon>Propionispora</taxon>
    </lineage>
</organism>
<dbReference type="OrthoDB" id="3182611at2"/>
<evidence type="ECO:0000259" key="3">
    <source>
        <dbReference type="SMART" id="SM00877"/>
    </source>
</evidence>
<evidence type="ECO:0000256" key="2">
    <source>
        <dbReference type="ARBA" id="ARBA00024446"/>
    </source>
</evidence>
<keyword evidence="2" id="KW-1283">Bacterial microcompartment</keyword>
<dbReference type="AlphaFoldDB" id="A0A1H8XTA0"/>
<name>A0A1H8XTA0_9FIRM</name>
<proteinExistence type="predicted"/>
<dbReference type="EMBL" id="FODY01000029">
    <property type="protein sequence ID" value="SEP43049.1"/>
    <property type="molecule type" value="Genomic_DNA"/>
</dbReference>
<gene>
    <name evidence="4" type="ORF">SAMN04490178_12940</name>
</gene>